<evidence type="ECO:0000256" key="2">
    <source>
        <dbReference type="ARBA" id="ARBA00022741"/>
    </source>
</evidence>
<evidence type="ECO:0000259" key="4">
    <source>
        <dbReference type="PROSITE" id="PS50893"/>
    </source>
</evidence>
<dbReference type="Pfam" id="PF00005">
    <property type="entry name" value="ABC_tran"/>
    <property type="match status" value="1"/>
</dbReference>
<keyword evidence="1" id="KW-0813">Transport</keyword>
<dbReference type="Gene3D" id="3.40.50.300">
    <property type="entry name" value="P-loop containing nucleotide triphosphate hydrolases"/>
    <property type="match status" value="1"/>
</dbReference>
<name>A0A3L9DVS1_9STRE</name>
<dbReference type="SMART" id="SM00382">
    <property type="entry name" value="AAA"/>
    <property type="match status" value="1"/>
</dbReference>
<proteinExistence type="predicted"/>
<sequence length="280" mass="30358">MEGIIMVIKASNLTKHFGTQVALDKISFEIGKGQIFGFLGPSGSGKTTTINILTGQLLATEGSAEVFGKAAQALTSDDLAKIGIVSDVSGFYEKLTLYKNMQVYAKLFGVSNERVDDLLKAVGIYESKDKLAEKLSTGMKQRMLLARALINQPEVLFLDEPTSGLDPSTSRVIHELLLDLKAKGTKIFLTTHDMHEATLLCDNLALLHQGKLVETGSPASLIKKYYTDKKVVVAYQDGSTKEVAYPDLATLELNAIETIHSCEPTLEDVFITLTGGTLNV</sequence>
<evidence type="ECO:0000313" key="6">
    <source>
        <dbReference type="Proteomes" id="UP000279194"/>
    </source>
</evidence>
<dbReference type="PANTHER" id="PTHR42711">
    <property type="entry name" value="ABC TRANSPORTER ATP-BINDING PROTEIN"/>
    <property type="match status" value="1"/>
</dbReference>
<dbReference type="InterPro" id="IPR027417">
    <property type="entry name" value="P-loop_NTPase"/>
</dbReference>
<dbReference type="SUPFAM" id="SSF52540">
    <property type="entry name" value="P-loop containing nucleoside triphosphate hydrolases"/>
    <property type="match status" value="1"/>
</dbReference>
<gene>
    <name evidence="5" type="ORF">EAF07_05605</name>
</gene>
<dbReference type="OrthoDB" id="9804819at2"/>
<dbReference type="PANTHER" id="PTHR42711:SF13">
    <property type="entry name" value="ABC TRANSPORTER, ATP-BINDING PROTEIN"/>
    <property type="match status" value="1"/>
</dbReference>
<protein>
    <submittedName>
        <fullName evidence="5">ABC transporter ATP-binding protein</fullName>
    </submittedName>
</protein>
<dbReference type="GO" id="GO:0016887">
    <property type="term" value="F:ATP hydrolysis activity"/>
    <property type="evidence" value="ECO:0007669"/>
    <property type="project" value="InterPro"/>
</dbReference>
<evidence type="ECO:0000256" key="1">
    <source>
        <dbReference type="ARBA" id="ARBA00022448"/>
    </source>
</evidence>
<keyword evidence="6" id="KW-1185">Reference proteome</keyword>
<keyword evidence="2" id="KW-0547">Nucleotide-binding</keyword>
<dbReference type="PROSITE" id="PS50893">
    <property type="entry name" value="ABC_TRANSPORTER_2"/>
    <property type="match status" value="1"/>
</dbReference>
<organism evidence="5 6">
    <name type="scientific">Streptococcus hillyeri</name>
    <dbReference type="NCBI Taxonomy" id="2282420"/>
    <lineage>
        <taxon>Bacteria</taxon>
        <taxon>Bacillati</taxon>
        <taxon>Bacillota</taxon>
        <taxon>Bacilli</taxon>
        <taxon>Lactobacillales</taxon>
        <taxon>Streptococcaceae</taxon>
        <taxon>Streptococcus</taxon>
    </lineage>
</organism>
<reference evidence="5 6" key="1">
    <citation type="submission" date="2018-10" db="EMBL/GenBank/DDBJ databases">
        <title>Streptococcus hillyeri sp. nov., isolated from equine tracheal sample.</title>
        <authorList>
            <person name="Macfadyen A.C."/>
            <person name="Waller A."/>
            <person name="Paterson G.K."/>
        </authorList>
    </citation>
    <scope>NUCLEOTIDE SEQUENCE [LARGE SCALE GENOMIC DNA]</scope>
    <source>
        <strain evidence="5 6">28462</strain>
    </source>
</reference>
<evidence type="ECO:0000256" key="3">
    <source>
        <dbReference type="ARBA" id="ARBA00022840"/>
    </source>
</evidence>
<dbReference type="InterPro" id="IPR003439">
    <property type="entry name" value="ABC_transporter-like_ATP-bd"/>
</dbReference>
<dbReference type="InterPro" id="IPR003593">
    <property type="entry name" value="AAA+_ATPase"/>
</dbReference>
<dbReference type="InterPro" id="IPR050763">
    <property type="entry name" value="ABC_transporter_ATP-binding"/>
</dbReference>
<comment type="caution">
    <text evidence="5">The sequence shown here is derived from an EMBL/GenBank/DDBJ whole genome shotgun (WGS) entry which is preliminary data.</text>
</comment>
<keyword evidence="3 5" id="KW-0067">ATP-binding</keyword>
<dbReference type="EMBL" id="RCVM01000009">
    <property type="protein sequence ID" value="RLY03252.1"/>
    <property type="molecule type" value="Genomic_DNA"/>
</dbReference>
<dbReference type="Proteomes" id="UP000279194">
    <property type="component" value="Unassembled WGS sequence"/>
</dbReference>
<dbReference type="GO" id="GO:0005524">
    <property type="term" value="F:ATP binding"/>
    <property type="evidence" value="ECO:0007669"/>
    <property type="project" value="UniProtKB-KW"/>
</dbReference>
<accession>A0A3L9DVS1</accession>
<dbReference type="AlphaFoldDB" id="A0A3L9DVS1"/>
<evidence type="ECO:0000313" key="5">
    <source>
        <dbReference type="EMBL" id="RLY03252.1"/>
    </source>
</evidence>
<feature type="domain" description="ABC transporter" evidence="4">
    <location>
        <begin position="8"/>
        <end position="234"/>
    </location>
</feature>